<dbReference type="SUPFAM" id="SSF81891">
    <property type="entry name" value="Poly A polymerase C-terminal region-like"/>
    <property type="match status" value="1"/>
</dbReference>
<evidence type="ECO:0000256" key="7">
    <source>
        <dbReference type="ARBA" id="ARBA00022842"/>
    </source>
</evidence>
<keyword evidence="8" id="KW-0694">RNA-binding</keyword>
<keyword evidence="7" id="KW-0460">Magnesium</keyword>
<keyword evidence="3" id="KW-0819">tRNA processing</keyword>
<dbReference type="Gene3D" id="3.30.460.10">
    <property type="entry name" value="Beta Polymerase, domain 2"/>
    <property type="match status" value="1"/>
</dbReference>
<evidence type="ECO:0000256" key="8">
    <source>
        <dbReference type="RuleBase" id="RU003953"/>
    </source>
</evidence>
<feature type="domain" description="Poly A polymerase head" evidence="9">
    <location>
        <begin position="25"/>
        <end position="147"/>
    </location>
</feature>
<keyword evidence="5" id="KW-0479">Metal-binding</keyword>
<evidence type="ECO:0000256" key="5">
    <source>
        <dbReference type="ARBA" id="ARBA00022723"/>
    </source>
</evidence>
<evidence type="ECO:0000313" key="11">
    <source>
        <dbReference type="EMBL" id="MDT0575005.1"/>
    </source>
</evidence>
<keyword evidence="12" id="KW-1185">Reference proteome</keyword>
<comment type="caution">
    <text evidence="11">The sequence shown here is derived from an EMBL/GenBank/DDBJ whole genome shotgun (WGS) entry which is preliminary data.</text>
</comment>
<dbReference type="InterPro" id="IPR032828">
    <property type="entry name" value="PolyA_RNA-bd"/>
</dbReference>
<organism evidence="11 12">
    <name type="scientific">Croceicoccus esteveae</name>
    <dbReference type="NCBI Taxonomy" id="3075597"/>
    <lineage>
        <taxon>Bacteria</taxon>
        <taxon>Pseudomonadati</taxon>
        <taxon>Pseudomonadota</taxon>
        <taxon>Alphaproteobacteria</taxon>
        <taxon>Sphingomonadales</taxon>
        <taxon>Erythrobacteraceae</taxon>
        <taxon>Croceicoccus</taxon>
    </lineage>
</organism>
<comment type="cofactor">
    <cofactor evidence="1">
        <name>Mg(2+)</name>
        <dbReference type="ChEBI" id="CHEBI:18420"/>
    </cofactor>
</comment>
<dbReference type="Gene3D" id="1.10.3090.10">
    <property type="entry name" value="cca-adding enzyme, domain 2"/>
    <property type="match status" value="1"/>
</dbReference>
<keyword evidence="4" id="KW-0548">Nucleotidyltransferase</keyword>
<feature type="domain" description="tRNA nucleotidyltransferase/poly(A) polymerase RNA and SrmB- binding" evidence="10">
    <location>
        <begin position="181"/>
        <end position="233"/>
    </location>
</feature>
<evidence type="ECO:0000259" key="10">
    <source>
        <dbReference type="Pfam" id="PF12627"/>
    </source>
</evidence>
<sequence length="391" mass="41926">MPPLDWTRRDGLAALVAALGAADCRYVGGCVRDALAGTAARDIDIATRHLPEEVMLRLQSAGIRTIPTGIEHGTITALLTDGPVEVTTLRRDVVTDGRHAVVAFTCDWQEDAARRDFTINALYADPATHEITDYFGGLDDLAAHKVRFIGDAHARIAEDHLRILRFFRFQARFGSEPADAEALAACSQGAPMLMALSRERVGAELTSLLGLADPVATVRLMSACGVLPTILPSAGPTQLDTLVVLVAGERDADVAPDAMRRLVALLPDERQAALQAASRLRLSNAQKKRIACAVEAGDVDGSHPRALAYRLGMQCAVDRLLLCGKSIAPLRNWQAPRLPVGGRDLMALGVDSGPQIARILKTVEQCWIEEGFPDEARTREILAAQLGSGVA</sequence>
<dbReference type="PANTHER" id="PTHR46173">
    <property type="entry name" value="CCA TRNA NUCLEOTIDYLTRANSFERASE 1, MITOCHONDRIAL"/>
    <property type="match status" value="1"/>
</dbReference>
<keyword evidence="6" id="KW-0547">Nucleotide-binding</keyword>
<evidence type="ECO:0000256" key="6">
    <source>
        <dbReference type="ARBA" id="ARBA00022741"/>
    </source>
</evidence>
<accession>A0ABU2ZEH3</accession>
<evidence type="ECO:0000256" key="1">
    <source>
        <dbReference type="ARBA" id="ARBA00001946"/>
    </source>
</evidence>
<dbReference type="InterPro" id="IPR043519">
    <property type="entry name" value="NT_sf"/>
</dbReference>
<dbReference type="Pfam" id="PF01743">
    <property type="entry name" value="PolyA_pol"/>
    <property type="match status" value="1"/>
</dbReference>
<dbReference type="SUPFAM" id="SSF81301">
    <property type="entry name" value="Nucleotidyltransferase"/>
    <property type="match status" value="1"/>
</dbReference>
<reference evidence="11 12" key="1">
    <citation type="submission" date="2023-09" db="EMBL/GenBank/DDBJ databases">
        <authorList>
            <person name="Rey-Velasco X."/>
        </authorList>
    </citation>
    <scope>NUCLEOTIDE SEQUENCE [LARGE SCALE GENOMIC DNA]</scope>
    <source>
        <strain evidence="11 12">F390</strain>
    </source>
</reference>
<evidence type="ECO:0000256" key="4">
    <source>
        <dbReference type="ARBA" id="ARBA00022695"/>
    </source>
</evidence>
<dbReference type="PANTHER" id="PTHR46173:SF1">
    <property type="entry name" value="CCA TRNA NUCLEOTIDYLTRANSFERASE 1, MITOCHONDRIAL"/>
    <property type="match status" value="1"/>
</dbReference>
<dbReference type="EMBL" id="JAVRHS010000001">
    <property type="protein sequence ID" value="MDT0575005.1"/>
    <property type="molecule type" value="Genomic_DNA"/>
</dbReference>
<name>A0ABU2ZEH3_9SPHN</name>
<keyword evidence="2 8" id="KW-0808">Transferase</keyword>
<comment type="similarity">
    <text evidence="8">Belongs to the tRNA nucleotidyltransferase/poly(A) polymerase family.</text>
</comment>
<gene>
    <name evidence="11" type="ORF">RM533_02265</name>
</gene>
<evidence type="ECO:0000259" key="9">
    <source>
        <dbReference type="Pfam" id="PF01743"/>
    </source>
</evidence>
<protein>
    <submittedName>
        <fullName evidence="11">CCA tRNA nucleotidyltransferase</fullName>
    </submittedName>
</protein>
<dbReference type="InterPro" id="IPR002646">
    <property type="entry name" value="PolA_pol_head_dom"/>
</dbReference>
<evidence type="ECO:0000313" key="12">
    <source>
        <dbReference type="Proteomes" id="UP001259803"/>
    </source>
</evidence>
<dbReference type="Pfam" id="PF12627">
    <property type="entry name" value="PolyA_pol_RNAbd"/>
    <property type="match status" value="1"/>
</dbReference>
<evidence type="ECO:0000256" key="2">
    <source>
        <dbReference type="ARBA" id="ARBA00022679"/>
    </source>
</evidence>
<evidence type="ECO:0000256" key="3">
    <source>
        <dbReference type="ARBA" id="ARBA00022694"/>
    </source>
</evidence>
<dbReference type="InterPro" id="IPR050264">
    <property type="entry name" value="Bact_CCA-adding_enz_type3_sf"/>
</dbReference>
<dbReference type="Proteomes" id="UP001259803">
    <property type="component" value="Unassembled WGS sequence"/>
</dbReference>
<dbReference type="CDD" id="cd05398">
    <property type="entry name" value="NT_ClassII-CCAase"/>
    <property type="match status" value="1"/>
</dbReference>
<proteinExistence type="inferred from homology"/>